<dbReference type="EMBL" id="CAEZVQ010000127">
    <property type="protein sequence ID" value="CAB4640158.1"/>
    <property type="molecule type" value="Genomic_DNA"/>
</dbReference>
<keyword evidence="5" id="KW-0560">Oxidoreductase</keyword>
<evidence type="ECO:0000256" key="7">
    <source>
        <dbReference type="ARBA" id="ARBA00023098"/>
    </source>
</evidence>
<dbReference type="GO" id="GO:0016717">
    <property type="term" value="F:oxidoreductase activity, acting on paired donors, with oxidation of a pair of donors resulting in the reduction of molecular oxygen to two molecules of water"/>
    <property type="evidence" value="ECO:0007669"/>
    <property type="project" value="InterPro"/>
</dbReference>
<evidence type="ECO:0000256" key="1">
    <source>
        <dbReference type="ARBA" id="ARBA00004141"/>
    </source>
</evidence>
<evidence type="ECO:0000256" key="3">
    <source>
        <dbReference type="ARBA" id="ARBA00022832"/>
    </source>
</evidence>
<evidence type="ECO:0000256" key="4">
    <source>
        <dbReference type="ARBA" id="ARBA00022989"/>
    </source>
</evidence>
<dbReference type="InterPro" id="IPR015876">
    <property type="entry name" value="Acyl-CoA_DS"/>
</dbReference>
<protein>
    <submittedName>
        <fullName evidence="11">Unannotated protein</fullName>
    </submittedName>
</protein>
<keyword evidence="3" id="KW-0276">Fatty acid metabolism</keyword>
<feature type="transmembrane region" description="Helical" evidence="9">
    <location>
        <begin position="140"/>
        <end position="162"/>
    </location>
</feature>
<dbReference type="PANTHER" id="PTHR11351:SF33">
    <property type="entry name" value="DELTA-9 FATTY ACID DESATURASE, DESA"/>
    <property type="match status" value="1"/>
</dbReference>
<evidence type="ECO:0000256" key="9">
    <source>
        <dbReference type="SAM" id="Phobius"/>
    </source>
</evidence>
<evidence type="ECO:0000256" key="6">
    <source>
        <dbReference type="ARBA" id="ARBA00023004"/>
    </source>
</evidence>
<accession>A0A6J6JUL0</accession>
<evidence type="ECO:0000256" key="5">
    <source>
        <dbReference type="ARBA" id="ARBA00023002"/>
    </source>
</evidence>
<dbReference type="CDD" id="cd03505">
    <property type="entry name" value="Delta9-FADS-like"/>
    <property type="match status" value="1"/>
</dbReference>
<reference evidence="11" key="1">
    <citation type="submission" date="2020-05" db="EMBL/GenBank/DDBJ databases">
        <authorList>
            <person name="Chiriac C."/>
            <person name="Salcher M."/>
            <person name="Ghai R."/>
            <person name="Kavagutti S V."/>
        </authorList>
    </citation>
    <scope>NUCLEOTIDE SEQUENCE</scope>
</reference>
<sequence>MGYGASMNSVLQSLLMASIGAAIVTTVANTCTTVYLHRGLSHRALTLHPAAAWVFRALIWLSTGIKPKEWVAVHRKHHAFTDSEGDPHSPVLLGWKRVQKGNVMLYREALADKSIITKYAKDLPDDKWDRWFFGHNKTGLVTGIAILMLVLGPWTGLLAAFIHANVYLAVNAGVNALGHHFGRRPYANQATNLQWLAFLTMGEGLHNNHHAAPSSPRLSHQRGQIDPGWWVISTLKALRLATLRFSDVRLSRAARTGAA</sequence>
<comment type="subcellular location">
    <subcellularLocation>
        <location evidence="1">Membrane</location>
        <topology evidence="1">Multi-pass membrane protein</topology>
    </subcellularLocation>
</comment>
<keyword evidence="2 9" id="KW-0812">Transmembrane</keyword>
<keyword evidence="7" id="KW-0443">Lipid metabolism</keyword>
<keyword evidence="4 9" id="KW-1133">Transmembrane helix</keyword>
<dbReference type="AlphaFoldDB" id="A0A6J6JUL0"/>
<dbReference type="GO" id="GO:0006631">
    <property type="term" value="P:fatty acid metabolic process"/>
    <property type="evidence" value="ECO:0007669"/>
    <property type="project" value="UniProtKB-KW"/>
</dbReference>
<organism evidence="11">
    <name type="scientific">freshwater metagenome</name>
    <dbReference type="NCBI Taxonomy" id="449393"/>
    <lineage>
        <taxon>unclassified sequences</taxon>
        <taxon>metagenomes</taxon>
        <taxon>ecological metagenomes</taxon>
    </lineage>
</organism>
<proteinExistence type="predicted"/>
<feature type="transmembrane region" description="Helical" evidence="9">
    <location>
        <begin position="14"/>
        <end position="36"/>
    </location>
</feature>
<feature type="domain" description="Fatty acid desaturase" evidence="10">
    <location>
        <begin position="19"/>
        <end position="216"/>
    </location>
</feature>
<keyword evidence="8 9" id="KW-0472">Membrane</keyword>
<evidence type="ECO:0000256" key="2">
    <source>
        <dbReference type="ARBA" id="ARBA00022692"/>
    </source>
</evidence>
<evidence type="ECO:0000259" key="10">
    <source>
        <dbReference type="Pfam" id="PF00487"/>
    </source>
</evidence>
<dbReference type="InterPro" id="IPR005804">
    <property type="entry name" value="FA_desaturase_dom"/>
</dbReference>
<dbReference type="PANTHER" id="PTHR11351">
    <property type="entry name" value="ACYL-COA DESATURASE"/>
    <property type="match status" value="1"/>
</dbReference>
<gene>
    <name evidence="11" type="ORF">UFOPK2086_00916</name>
</gene>
<keyword evidence="6" id="KW-0408">Iron</keyword>
<dbReference type="GO" id="GO:0016020">
    <property type="term" value="C:membrane"/>
    <property type="evidence" value="ECO:0007669"/>
    <property type="project" value="UniProtKB-SubCell"/>
</dbReference>
<dbReference type="Pfam" id="PF00487">
    <property type="entry name" value="FA_desaturase"/>
    <property type="match status" value="1"/>
</dbReference>
<name>A0A6J6JUL0_9ZZZZ</name>
<evidence type="ECO:0000256" key="8">
    <source>
        <dbReference type="ARBA" id="ARBA00023136"/>
    </source>
</evidence>
<evidence type="ECO:0000313" key="11">
    <source>
        <dbReference type="EMBL" id="CAB4640158.1"/>
    </source>
</evidence>